<protein>
    <submittedName>
        <fullName evidence="1">Uncharacterized protein</fullName>
    </submittedName>
</protein>
<gene>
    <name evidence="1" type="ORF">VPR01S_07_00060</name>
</gene>
<reference evidence="1 2" key="1">
    <citation type="submission" date="2013-09" db="EMBL/GenBank/DDBJ databases">
        <title>Whole genome shotgun sequence of Vibrio proteolyticus NBRC 13287.</title>
        <authorList>
            <person name="Isaki S."/>
            <person name="Hosoyama A."/>
            <person name="Numata M."/>
            <person name="Hashimoto M."/>
            <person name="Hosoyama Y."/>
            <person name="Tsuchikane K."/>
            <person name="Noguchi M."/>
            <person name="Hirakata S."/>
            <person name="Ichikawa N."/>
            <person name="Ohji S."/>
            <person name="Yamazoe A."/>
            <person name="Fujita N."/>
        </authorList>
    </citation>
    <scope>NUCLEOTIDE SEQUENCE [LARGE SCALE GENOMIC DNA]</scope>
    <source>
        <strain evidence="1 2">NBRC 13287</strain>
    </source>
</reference>
<keyword evidence="2" id="KW-1185">Reference proteome</keyword>
<organism evidence="1 2">
    <name type="scientific">Vibrio proteolyticus NBRC 13287</name>
    <dbReference type="NCBI Taxonomy" id="1219065"/>
    <lineage>
        <taxon>Bacteria</taxon>
        <taxon>Pseudomonadati</taxon>
        <taxon>Pseudomonadota</taxon>
        <taxon>Gammaproteobacteria</taxon>
        <taxon>Vibrionales</taxon>
        <taxon>Vibrionaceae</taxon>
        <taxon>Vibrio</taxon>
    </lineage>
</organism>
<evidence type="ECO:0000313" key="2">
    <source>
        <dbReference type="Proteomes" id="UP000016570"/>
    </source>
</evidence>
<dbReference type="EMBL" id="BATJ01000007">
    <property type="protein sequence ID" value="GAD67207.1"/>
    <property type="molecule type" value="Genomic_DNA"/>
</dbReference>
<dbReference type="AlphaFoldDB" id="U3A1I2"/>
<sequence length="56" mass="6624">MLKFDTHDKNLSNPFIYLVVNSGDRFFLSNVRNLPFDLSRVNVQYLTILKHSFYKG</sequence>
<dbReference type="STRING" id="1219065.VPR01S_07_00060"/>
<comment type="caution">
    <text evidence="1">The sequence shown here is derived from an EMBL/GenBank/DDBJ whole genome shotgun (WGS) entry which is preliminary data.</text>
</comment>
<name>U3A1I2_VIBPR</name>
<proteinExistence type="predicted"/>
<accession>U3A1I2</accession>
<dbReference type="Proteomes" id="UP000016570">
    <property type="component" value="Unassembled WGS sequence"/>
</dbReference>
<evidence type="ECO:0000313" key="1">
    <source>
        <dbReference type="EMBL" id="GAD67207.1"/>
    </source>
</evidence>